<organism evidence="2 3">
    <name type="scientific">Candidatus Eisenbergiella pullistercoris</name>
    <dbReference type="NCBI Taxonomy" id="2838555"/>
    <lineage>
        <taxon>Bacteria</taxon>
        <taxon>Bacillati</taxon>
        <taxon>Bacillota</taxon>
        <taxon>Clostridia</taxon>
        <taxon>Lachnospirales</taxon>
        <taxon>Lachnospiraceae</taxon>
        <taxon>Eisenbergiella</taxon>
    </lineage>
</organism>
<feature type="transmembrane region" description="Helical" evidence="1">
    <location>
        <begin position="136"/>
        <end position="159"/>
    </location>
</feature>
<reference evidence="2" key="2">
    <citation type="submission" date="2021-04" db="EMBL/GenBank/DDBJ databases">
        <authorList>
            <person name="Gilroy R."/>
        </authorList>
    </citation>
    <scope>NUCLEOTIDE SEQUENCE</scope>
    <source>
        <strain evidence="2">ChiSxjej3B15-24422</strain>
    </source>
</reference>
<keyword evidence="1" id="KW-0472">Membrane</keyword>
<gene>
    <name evidence="2" type="ORF">H9831_05480</name>
</gene>
<dbReference type="AlphaFoldDB" id="A0A9D2C757"/>
<accession>A0A9D2C757</accession>
<dbReference type="Proteomes" id="UP000824007">
    <property type="component" value="Unassembled WGS sequence"/>
</dbReference>
<proteinExistence type="predicted"/>
<protein>
    <recommendedName>
        <fullName evidence="4">Zinc ribbon domain-containing protein</fullName>
    </recommendedName>
</protein>
<evidence type="ECO:0000313" key="3">
    <source>
        <dbReference type="Proteomes" id="UP000824007"/>
    </source>
</evidence>
<feature type="transmembrane region" description="Helical" evidence="1">
    <location>
        <begin position="109"/>
        <end position="130"/>
    </location>
</feature>
<dbReference type="InterPro" id="IPR046283">
    <property type="entry name" value="DUF6320"/>
</dbReference>
<keyword evidence="1" id="KW-0812">Transmembrane</keyword>
<keyword evidence="1" id="KW-1133">Transmembrane helix</keyword>
<name>A0A9D2C757_9FIRM</name>
<reference evidence="2" key="1">
    <citation type="journal article" date="2021" name="PeerJ">
        <title>Extensive microbial diversity within the chicken gut microbiome revealed by metagenomics and culture.</title>
        <authorList>
            <person name="Gilroy R."/>
            <person name="Ravi A."/>
            <person name="Getino M."/>
            <person name="Pursley I."/>
            <person name="Horton D.L."/>
            <person name="Alikhan N.F."/>
            <person name="Baker D."/>
            <person name="Gharbi K."/>
            <person name="Hall N."/>
            <person name="Watson M."/>
            <person name="Adriaenssens E.M."/>
            <person name="Foster-Nyarko E."/>
            <person name="Jarju S."/>
            <person name="Secka A."/>
            <person name="Antonio M."/>
            <person name="Oren A."/>
            <person name="Chaudhuri R.R."/>
            <person name="La Ragione R."/>
            <person name="Hildebrand F."/>
            <person name="Pallen M.J."/>
        </authorList>
    </citation>
    <scope>NUCLEOTIDE SEQUENCE</scope>
    <source>
        <strain evidence="2">ChiSxjej3B15-24422</strain>
    </source>
</reference>
<feature type="transmembrane region" description="Helical" evidence="1">
    <location>
        <begin position="56"/>
        <end position="77"/>
    </location>
</feature>
<feature type="transmembrane region" description="Helical" evidence="1">
    <location>
        <begin position="166"/>
        <end position="188"/>
    </location>
</feature>
<evidence type="ECO:0008006" key="4">
    <source>
        <dbReference type="Google" id="ProtNLM"/>
    </source>
</evidence>
<feature type="transmembrane region" description="Helical" evidence="1">
    <location>
        <begin position="200"/>
        <end position="220"/>
    </location>
</feature>
<evidence type="ECO:0000256" key="1">
    <source>
        <dbReference type="SAM" id="Phobius"/>
    </source>
</evidence>
<evidence type="ECO:0000313" key="2">
    <source>
        <dbReference type="EMBL" id="HIY60116.1"/>
    </source>
</evidence>
<dbReference type="EMBL" id="DXDD01000072">
    <property type="protein sequence ID" value="HIY60116.1"/>
    <property type="molecule type" value="Genomic_DNA"/>
</dbReference>
<dbReference type="Pfam" id="PF19845">
    <property type="entry name" value="DUF6320"/>
    <property type="match status" value="1"/>
</dbReference>
<comment type="caution">
    <text evidence="2">The sequence shown here is derived from an EMBL/GenBank/DDBJ whole genome shotgun (WGS) entry which is preliminary data.</text>
</comment>
<feature type="transmembrane region" description="Helical" evidence="1">
    <location>
        <begin position="83"/>
        <end position="102"/>
    </location>
</feature>
<sequence length="234" mass="25996">MSYCVNCGVKLDDSLDRCPLCNTPVINPNEVTHRASVPPFPKERGQVEPVKNRDVILLYSLTLIAASLSCGLLNLLVFNSTAWSLYIIGACVILWVAAIPIFMYTRLPVYCSLLLDGLAISLYEYLITFNTPTAEWFFALALPITALVTLLAMLTALLYRRVSSSFLAVALYIFVEIAVLCVGIELLIRRFLSDPPLLTWSAVVLTACAIIAAALITTLSRKRLRNAVRRRLHF</sequence>